<dbReference type="EMBL" id="QZCE01000002">
    <property type="protein sequence ID" value="NEZ66011.1"/>
    <property type="molecule type" value="Genomic_DNA"/>
</dbReference>
<feature type="region of interest" description="Disordered" evidence="1">
    <location>
        <begin position="1"/>
        <end position="21"/>
    </location>
</feature>
<name>A0A6M0SDG2_9CYAN</name>
<comment type="caution">
    <text evidence="2">The sequence shown here is derived from an EMBL/GenBank/DDBJ whole genome shotgun (WGS) entry which is preliminary data.</text>
</comment>
<reference evidence="2 3" key="1">
    <citation type="journal article" date="2020" name="Microb. Ecol.">
        <title>Ecogenomics of the Marine Benthic Filamentous Cyanobacterium Adonisia.</title>
        <authorList>
            <person name="Walter J.M."/>
            <person name="Coutinho F.H."/>
            <person name="Leomil L."/>
            <person name="Hargreaves P.I."/>
            <person name="Campeao M.E."/>
            <person name="Vieira V.V."/>
            <person name="Silva B.S."/>
            <person name="Fistarol G.O."/>
            <person name="Salomon P.S."/>
            <person name="Sawabe T."/>
            <person name="Mino S."/>
            <person name="Hosokawa M."/>
            <person name="Miyashita H."/>
            <person name="Maruyama F."/>
            <person name="van Verk M.C."/>
            <person name="Dutilh B.E."/>
            <person name="Thompson C.C."/>
            <person name="Thompson F.L."/>
        </authorList>
    </citation>
    <scope>NUCLEOTIDE SEQUENCE [LARGE SCALE GENOMIC DNA]</scope>
    <source>
        <strain evidence="2 3">CCMR0082</strain>
    </source>
</reference>
<accession>A0A6M0SDG2</accession>
<dbReference type="AlphaFoldDB" id="A0A6M0SDG2"/>
<dbReference type="Proteomes" id="UP000473574">
    <property type="component" value="Unassembled WGS sequence"/>
</dbReference>
<organism evidence="2 3">
    <name type="scientific">Adonisia turfae CCMR0082</name>
    <dbReference type="NCBI Taxonomy" id="2304604"/>
    <lineage>
        <taxon>Bacteria</taxon>
        <taxon>Bacillati</taxon>
        <taxon>Cyanobacteriota</taxon>
        <taxon>Adonisia</taxon>
        <taxon>Adonisia turfae</taxon>
    </lineage>
</organism>
<protein>
    <submittedName>
        <fullName evidence="2">DDE transposase family protein</fullName>
    </submittedName>
</protein>
<gene>
    <name evidence="2" type="ORF">D0962_25160</name>
</gene>
<proteinExistence type="predicted"/>
<evidence type="ECO:0000313" key="2">
    <source>
        <dbReference type="EMBL" id="NEZ66011.1"/>
    </source>
</evidence>
<evidence type="ECO:0000256" key="1">
    <source>
        <dbReference type="SAM" id="MobiDB-lite"/>
    </source>
</evidence>
<dbReference type="RefSeq" id="WP_163667805.1">
    <property type="nucleotide sequence ID" value="NZ_QZCE01000002.1"/>
</dbReference>
<sequence length="71" mass="7798">MAAETPEDTQNTQESDSWHVIKQTDGHCEIFSQAELAQLGESPQMWGPFASRAEAIAKRVGLIRAGKCLPK</sequence>
<evidence type="ECO:0000313" key="3">
    <source>
        <dbReference type="Proteomes" id="UP000473574"/>
    </source>
</evidence>